<proteinExistence type="predicted"/>
<name>A0A0K8PUZ2_STRAJ</name>
<organism evidence="1 2">
    <name type="scientific">Streptomyces azureus</name>
    <dbReference type="NCBI Taxonomy" id="146537"/>
    <lineage>
        <taxon>Bacteria</taxon>
        <taxon>Bacillati</taxon>
        <taxon>Actinomycetota</taxon>
        <taxon>Actinomycetes</taxon>
        <taxon>Kitasatosporales</taxon>
        <taxon>Streptomycetaceae</taxon>
        <taxon>Streptomyces</taxon>
    </lineage>
</organism>
<dbReference type="Proteomes" id="UP000053859">
    <property type="component" value="Unassembled WGS sequence"/>
</dbReference>
<gene>
    <name evidence="1" type="ORF">SAZU_6135</name>
</gene>
<dbReference type="OrthoDB" id="3700231at2"/>
<accession>A0A0K8PUZ2</accession>
<dbReference type="EMBL" id="DF968367">
    <property type="protein sequence ID" value="GAP51274.1"/>
    <property type="molecule type" value="Genomic_DNA"/>
</dbReference>
<protein>
    <submittedName>
        <fullName evidence="1">Putative type I polyketide synthase</fullName>
    </submittedName>
</protein>
<dbReference type="PATRIC" id="fig|146537.3.peg.6450"/>
<sequence>MVRAGEHFDVRLAATELMGGDRTLTHFAQLVHSRLDLTQYRSGDGAV</sequence>
<keyword evidence="2" id="KW-1185">Reference proteome</keyword>
<reference evidence="1" key="1">
    <citation type="journal article" date="2015" name="Genome Announc.">
        <title>Draft Genome Sequence of Thiostrepton-Producing Streptomyces azureus ATCC 14921.</title>
        <authorList>
            <person name="Sakihara K."/>
            <person name="Maeda J."/>
            <person name="Tashiro K."/>
            <person name="Fujino Y."/>
            <person name="Kuhara S."/>
            <person name="Ohshima T."/>
            <person name="Ogata S."/>
            <person name="Doi K."/>
        </authorList>
    </citation>
    <scope>NUCLEOTIDE SEQUENCE [LARGE SCALE GENOMIC DNA]</scope>
    <source>
        <strain evidence="1">ATCC14921</strain>
    </source>
</reference>
<evidence type="ECO:0000313" key="1">
    <source>
        <dbReference type="EMBL" id="GAP51274.1"/>
    </source>
</evidence>
<evidence type="ECO:0000313" key="2">
    <source>
        <dbReference type="Proteomes" id="UP000053859"/>
    </source>
</evidence>
<dbReference type="RefSeq" id="WP_078945563.1">
    <property type="nucleotide sequence ID" value="NZ_JBMVCF010000003.1"/>
</dbReference>
<dbReference type="AlphaFoldDB" id="A0A0K8PUZ2"/>